<reference evidence="1" key="2">
    <citation type="journal article" date="2015" name="Data Brief">
        <title>Shoot transcriptome of the giant reed, Arundo donax.</title>
        <authorList>
            <person name="Barrero R.A."/>
            <person name="Guerrero F.D."/>
            <person name="Moolhuijzen P."/>
            <person name="Goolsby J.A."/>
            <person name="Tidwell J."/>
            <person name="Bellgard S.E."/>
            <person name="Bellgard M.I."/>
        </authorList>
    </citation>
    <scope>NUCLEOTIDE SEQUENCE</scope>
    <source>
        <tissue evidence="1">Shoot tissue taken approximately 20 cm above the soil surface</tissue>
    </source>
</reference>
<dbReference type="AlphaFoldDB" id="A0A0A9EH12"/>
<protein>
    <submittedName>
        <fullName evidence="1">Uncharacterized protein</fullName>
    </submittedName>
</protein>
<sequence>MLQVTSSQLGLLNLLQIHLPKSR</sequence>
<organism evidence="1">
    <name type="scientific">Arundo donax</name>
    <name type="common">Giant reed</name>
    <name type="synonym">Donax arundinaceus</name>
    <dbReference type="NCBI Taxonomy" id="35708"/>
    <lineage>
        <taxon>Eukaryota</taxon>
        <taxon>Viridiplantae</taxon>
        <taxon>Streptophyta</taxon>
        <taxon>Embryophyta</taxon>
        <taxon>Tracheophyta</taxon>
        <taxon>Spermatophyta</taxon>
        <taxon>Magnoliopsida</taxon>
        <taxon>Liliopsida</taxon>
        <taxon>Poales</taxon>
        <taxon>Poaceae</taxon>
        <taxon>PACMAD clade</taxon>
        <taxon>Arundinoideae</taxon>
        <taxon>Arundineae</taxon>
        <taxon>Arundo</taxon>
    </lineage>
</organism>
<name>A0A0A9EH12_ARUDO</name>
<reference evidence="1" key="1">
    <citation type="submission" date="2014-09" db="EMBL/GenBank/DDBJ databases">
        <authorList>
            <person name="Magalhaes I.L.F."/>
            <person name="Oliveira U."/>
            <person name="Santos F.R."/>
            <person name="Vidigal T.H.D.A."/>
            <person name="Brescovit A.D."/>
            <person name="Santos A.J."/>
        </authorList>
    </citation>
    <scope>NUCLEOTIDE SEQUENCE</scope>
    <source>
        <tissue evidence="1">Shoot tissue taken approximately 20 cm above the soil surface</tissue>
    </source>
</reference>
<proteinExistence type="predicted"/>
<evidence type="ECO:0000313" key="1">
    <source>
        <dbReference type="EMBL" id="JAD95337.1"/>
    </source>
</evidence>
<accession>A0A0A9EH12</accession>
<dbReference type="EMBL" id="GBRH01202558">
    <property type="protein sequence ID" value="JAD95337.1"/>
    <property type="molecule type" value="Transcribed_RNA"/>
</dbReference>